<proteinExistence type="predicted"/>
<accession>A0A0F9K3B8</accession>
<reference evidence="2" key="1">
    <citation type="journal article" date="2015" name="Nature">
        <title>Complex archaea that bridge the gap between prokaryotes and eukaryotes.</title>
        <authorList>
            <person name="Spang A."/>
            <person name="Saw J.H."/>
            <person name="Jorgensen S.L."/>
            <person name="Zaremba-Niedzwiedzka K."/>
            <person name="Martijn J."/>
            <person name="Lind A.E."/>
            <person name="van Eijk R."/>
            <person name="Schleper C."/>
            <person name="Guy L."/>
            <person name="Ettema T.J."/>
        </authorList>
    </citation>
    <scope>NUCLEOTIDE SEQUENCE</scope>
</reference>
<dbReference type="GO" id="GO:0003677">
    <property type="term" value="F:DNA binding"/>
    <property type="evidence" value="ECO:0007669"/>
    <property type="project" value="InterPro"/>
</dbReference>
<dbReference type="InterPro" id="IPR003611">
    <property type="entry name" value="NUMOD3"/>
</dbReference>
<protein>
    <recommendedName>
        <fullName evidence="1">Nuclease associated modular domain-containing protein</fullName>
    </recommendedName>
</protein>
<name>A0A0F9K3B8_9ZZZZ</name>
<evidence type="ECO:0000313" key="2">
    <source>
        <dbReference type="EMBL" id="KKM76564.1"/>
    </source>
</evidence>
<feature type="domain" description="Nuclease associated modular" evidence="1">
    <location>
        <begin position="46"/>
        <end position="60"/>
    </location>
</feature>
<evidence type="ECO:0000259" key="1">
    <source>
        <dbReference type="Pfam" id="PF07460"/>
    </source>
</evidence>
<dbReference type="Pfam" id="PF07460">
    <property type="entry name" value="NUMOD3"/>
    <property type="match status" value="2"/>
</dbReference>
<dbReference type="EMBL" id="LAZR01008790">
    <property type="protein sequence ID" value="KKM76564.1"/>
    <property type="molecule type" value="Genomic_DNA"/>
</dbReference>
<dbReference type="AlphaFoldDB" id="A0A0F9K3B8"/>
<comment type="caution">
    <text evidence="2">The sequence shown here is derived from an EMBL/GenBank/DDBJ whole genome shotgun (WGS) entry which is preliminary data.</text>
</comment>
<dbReference type="SUPFAM" id="SSF52980">
    <property type="entry name" value="Restriction endonuclease-like"/>
    <property type="match status" value="1"/>
</dbReference>
<gene>
    <name evidence="2" type="ORF">LCGC14_1378930</name>
</gene>
<dbReference type="InterPro" id="IPR011335">
    <property type="entry name" value="Restrct_endonuc-II-like"/>
</dbReference>
<organism evidence="2">
    <name type="scientific">marine sediment metagenome</name>
    <dbReference type="NCBI Taxonomy" id="412755"/>
    <lineage>
        <taxon>unclassified sequences</taxon>
        <taxon>metagenomes</taxon>
        <taxon>ecological metagenomes</taxon>
    </lineage>
</organism>
<feature type="domain" description="Nuclease associated modular" evidence="1">
    <location>
        <begin position="98"/>
        <end position="126"/>
    </location>
</feature>
<sequence length="265" mass="30322">MPMSEEGRRVIAEANRRRVWTSEQLRDMSERMIGRTYAKGHTHEVSEATRRAISEANTGRVKSKRECDAISRTLLGRSTLTEFGRRAKSAAMMGNTYGYNVSEEGRQAISRARMGKVRSVESRRLQSESLKAARAAMSREEKDERARNVMLGNHRKPTEPEWLLGFCLERRFPKEWAYNGDGNKGLIVGGKTPDFININGKKAVIEVFGSYHHDTDIFPNKETPRELMAHYAELGFDCLVLWDYECYDSEELVQRVGELRRVGRG</sequence>